<keyword evidence="4 5" id="KW-0472">Membrane</keyword>
<dbReference type="InterPro" id="IPR032808">
    <property type="entry name" value="DoxX"/>
</dbReference>
<name>A0A542DFD2_AMYCI</name>
<dbReference type="OrthoDB" id="3576439at2"/>
<dbReference type="EMBL" id="VFML01000001">
    <property type="protein sequence ID" value="TQJ01795.1"/>
    <property type="molecule type" value="Genomic_DNA"/>
</dbReference>
<sequence length="130" mass="13699">MSDRPNLARNLTVTGVVLWVLQVVLAAEFLYSGYLLFSGGDTVDTFEQLGLGQWLRYLTGVLEVAGAIGLLIPRLAGLAALGLAGVMVGATATEIFVLEDGSPVLPLILLLVCAGVAWFRRASTLALLGR</sequence>
<feature type="transmembrane region" description="Helical" evidence="5">
    <location>
        <begin position="104"/>
        <end position="120"/>
    </location>
</feature>
<evidence type="ECO:0000256" key="5">
    <source>
        <dbReference type="SAM" id="Phobius"/>
    </source>
</evidence>
<dbReference type="RefSeq" id="WP_141996612.1">
    <property type="nucleotide sequence ID" value="NZ_VFML01000001.1"/>
</dbReference>
<reference evidence="6 7" key="1">
    <citation type="submission" date="2019-06" db="EMBL/GenBank/DDBJ databases">
        <title>Sequencing the genomes of 1000 actinobacteria strains.</title>
        <authorList>
            <person name="Klenk H.-P."/>
        </authorList>
    </citation>
    <scope>NUCLEOTIDE SEQUENCE [LARGE SCALE GENOMIC DNA]</scope>
    <source>
        <strain evidence="6 7">DSM 45679</strain>
    </source>
</reference>
<evidence type="ECO:0000256" key="4">
    <source>
        <dbReference type="ARBA" id="ARBA00023136"/>
    </source>
</evidence>
<comment type="subcellular location">
    <subcellularLocation>
        <location evidence="1">Membrane</location>
        <topology evidence="1">Multi-pass membrane protein</topology>
    </subcellularLocation>
</comment>
<protein>
    <submittedName>
        <fullName evidence="6">DoxX-like protein</fullName>
    </submittedName>
</protein>
<evidence type="ECO:0000256" key="1">
    <source>
        <dbReference type="ARBA" id="ARBA00004141"/>
    </source>
</evidence>
<keyword evidence="2 5" id="KW-0812">Transmembrane</keyword>
<dbReference type="Proteomes" id="UP000320876">
    <property type="component" value="Unassembled WGS sequence"/>
</dbReference>
<gene>
    <name evidence="6" type="ORF">FB471_1511</name>
</gene>
<comment type="caution">
    <text evidence="6">The sequence shown here is derived from an EMBL/GenBank/DDBJ whole genome shotgun (WGS) entry which is preliminary data.</text>
</comment>
<proteinExistence type="predicted"/>
<evidence type="ECO:0000256" key="2">
    <source>
        <dbReference type="ARBA" id="ARBA00022692"/>
    </source>
</evidence>
<dbReference type="Pfam" id="PF13564">
    <property type="entry name" value="DoxX_2"/>
    <property type="match status" value="1"/>
</dbReference>
<evidence type="ECO:0000313" key="7">
    <source>
        <dbReference type="Proteomes" id="UP000320876"/>
    </source>
</evidence>
<evidence type="ECO:0000313" key="6">
    <source>
        <dbReference type="EMBL" id="TQJ01795.1"/>
    </source>
</evidence>
<dbReference type="GO" id="GO:0016020">
    <property type="term" value="C:membrane"/>
    <property type="evidence" value="ECO:0007669"/>
    <property type="project" value="UniProtKB-SubCell"/>
</dbReference>
<dbReference type="AlphaFoldDB" id="A0A542DFD2"/>
<keyword evidence="7" id="KW-1185">Reference proteome</keyword>
<accession>A0A542DFD2</accession>
<organism evidence="6 7">
    <name type="scientific">Amycolatopsis cihanbeyliensis</name>
    <dbReference type="NCBI Taxonomy" id="1128664"/>
    <lineage>
        <taxon>Bacteria</taxon>
        <taxon>Bacillati</taxon>
        <taxon>Actinomycetota</taxon>
        <taxon>Actinomycetes</taxon>
        <taxon>Pseudonocardiales</taxon>
        <taxon>Pseudonocardiaceae</taxon>
        <taxon>Amycolatopsis</taxon>
    </lineage>
</organism>
<evidence type="ECO:0000256" key="3">
    <source>
        <dbReference type="ARBA" id="ARBA00022989"/>
    </source>
</evidence>
<feature type="transmembrane region" description="Helical" evidence="5">
    <location>
        <begin position="54"/>
        <end position="72"/>
    </location>
</feature>
<feature type="transmembrane region" description="Helical" evidence="5">
    <location>
        <begin position="79"/>
        <end position="98"/>
    </location>
</feature>
<keyword evidence="3 5" id="KW-1133">Transmembrane helix</keyword>